<accession>B8ENY2</accession>
<proteinExistence type="predicted"/>
<evidence type="ECO:0000256" key="1">
    <source>
        <dbReference type="SAM" id="MobiDB-lite"/>
    </source>
</evidence>
<feature type="compositionally biased region" description="Low complexity" evidence="1">
    <location>
        <begin position="1113"/>
        <end position="1126"/>
    </location>
</feature>
<feature type="chain" id="PRO_5002871735" evidence="2">
    <location>
        <begin position="40"/>
        <end position="1851"/>
    </location>
</feature>
<feature type="compositionally biased region" description="Low complexity" evidence="1">
    <location>
        <begin position="1145"/>
        <end position="1172"/>
    </location>
</feature>
<dbReference type="PANTHER" id="PTHR48148:SF3">
    <property type="entry name" value="KERATINOCYTE PROLINE-RICH PROTEIN"/>
    <property type="match status" value="1"/>
</dbReference>
<feature type="region of interest" description="Disordered" evidence="1">
    <location>
        <begin position="1113"/>
        <end position="1175"/>
    </location>
</feature>
<feature type="compositionally biased region" description="Pro residues" evidence="1">
    <location>
        <begin position="582"/>
        <end position="612"/>
    </location>
</feature>
<evidence type="ECO:0000313" key="4">
    <source>
        <dbReference type="Proteomes" id="UP000002257"/>
    </source>
</evidence>
<dbReference type="KEGG" id="msl:Msil_0240"/>
<sequence length="1851" mass="189890">MNSVYSGRPACAFRRGRQLISALLLTFAALSAVSPGAVARAPDCGAPGDGGALCTGRAASALPPGPADPAGSLSRASVSVAADDSVLLTVETPGRFSLRAQSASGVALQLVDMMTGPGAVAGKAGAEDGRLDVLLDRGVYKLRSFGAKGANGEAKLILTPFRTAASVSGELLRNGALSATLSDLEQRSYWILVSGGERISVEVAGRALKDLRLWRNGADLVDLAPVTTQAEPQPGHPITRIRLEGDVEPGLYLATAYGGPPAVWADLSTDNPLQMRAGPPRSLAGGWFEGVIGASGSTRFKIPPPATYVRLELPEPAPARLSVARASAAPQTAAILKTSREPVASVTAPLQGNEPAIAEVTGFEGQRFALRALAPADNLKIDGTGPHLISVDVAGEGGDEAPATVLLARFAKGKGAVVVSKALRVAPGEAWRGRFNLRGPTSLIFEISGSGPVALRTQGPGATATLEPLLGANAPRADGAAPRAWDVEAGFYILKLEPIRGAAGVIDLTFGQPGLTPPVAVLPKRNSIDFGLREIDKGAAFQIFANSAPNLMLGPVARKLPADLSAAPLVIEQKAAQLEQPRPAPDAAPAAPLPPPRPPQPQPQPQPLSPPKSPDKKTPAAAGQTAPKPAQKAETKPVAKSAPPKAQAEAAPGALLVPLRAPAGGAIAAADVSGKPIGVTFLNEVADNNGRTLVAAIASADHDRQVILAWSKREPLAPVPAIPTVSALPVLAPGEPRFLDLGREETREFNLDVAEGGLYRVETLGRLKTSAVIGTSFKPSIDSASDNGAGHNALLQTYLRAGRYRIAIRALGSEGRLGVVARRAVLKEAGTLAPEQSAKAALTNGAGALFDVVAPQAAPYRIDLYSLGVDFSARLEDADGWPLTPPGPMSQLRQTLEKGRYRLVVPPVESDARVVARLRDIREPEPLAGHGPHPLAFEAPAKLQWREPADSGAPRDPDRWTFALAGAAQITLNVSDGMSAELIKSGAEGAPLARFSASHGFAGELAAGDYVVEARAIGRNDRLDYTLALASVELQPGAPRSADLPATLPFTLAEERIVNLTSFASKELTGVLKDAEGRTIERLAGGVDDWSLSLARRLPAGAYRLELAAADGAAASPDDASQSDADNSSEESTDEDSSSDHSSEPEAASSDAQDTAAGDAASEGDAAEPAPSSKNAVELRLSLPEAVKGPDLDLDGVQHISGFGAQQLALPPVSAGALLVVAAEASSDSVLSLERRDPGGAWRALGQDRGRAPVVAIPSDGDESRPLRVTLWPLDGEAAMTVAARAVDPRESLRAAELRPLAIEGMSQPVLVAAAGAPSKSLVRLAGAPDGLRQGSAPGRMLTEAGDSVLAPQSERLWFVKRGGAGALDVAPLPSNLHEIELDLAAGDVATLTQPKAGEGTLRVWRARSTFGQPGLSAGKGMGVSPSGPVGEALALNGGEPLRVWNAGGDAGLRVSLKAFDLTAQPMAAETDRYAATLPVGVVQMVALPAGAKEIEVNLGPGAGAVLNGGFAPATIFGGDSALSRRLTGVWTRILLFNIGSAPAPASFASAPAPNDKPLAAGGIMKRFFGAAGSSALRVEAAAGDRLVTAGARATFVGDAGAVLRGGSLILPGPGEAILDHDAGLVAAWVENAGQSPWPRSEPQMVAPPQSVALAGQAMKLRFAVPAPGLVVARSDAPVILALSHNGVLGEPTLFPAGAEFRAYAPAGDAELNLYSPHDGPLSGALSLALDPLIAISEGVGEARTLGPGDAALFAFDLPRAATIGVGVRSDPDSARVRLLDESGRSLGEGVAQLQRLQPGRYIIEARAPADGATLTARPALVGLTPPPDGPPPDVAQHYLELVGLKPSRAP</sequence>
<protein>
    <submittedName>
        <fullName evidence="3">Uncharacterized protein</fullName>
    </submittedName>
</protein>
<name>B8ENY2_METSB</name>
<evidence type="ECO:0000256" key="2">
    <source>
        <dbReference type="SAM" id="SignalP"/>
    </source>
</evidence>
<dbReference type="eggNOG" id="ENOG502ZB7K">
    <property type="taxonomic scope" value="Bacteria"/>
</dbReference>
<gene>
    <name evidence="3" type="ordered locus">Msil_0240</name>
</gene>
<organism evidence="3 4">
    <name type="scientific">Methylocella silvestris (strain DSM 15510 / CIP 108128 / LMG 27833 / NCIMB 13906 / BL2)</name>
    <dbReference type="NCBI Taxonomy" id="395965"/>
    <lineage>
        <taxon>Bacteria</taxon>
        <taxon>Pseudomonadati</taxon>
        <taxon>Pseudomonadota</taxon>
        <taxon>Alphaproteobacteria</taxon>
        <taxon>Hyphomicrobiales</taxon>
        <taxon>Beijerinckiaceae</taxon>
        <taxon>Methylocella</taxon>
    </lineage>
</organism>
<feature type="signal peptide" evidence="2">
    <location>
        <begin position="1"/>
        <end position="39"/>
    </location>
</feature>
<dbReference type="EMBL" id="CP001280">
    <property type="protein sequence ID" value="ACK49220.1"/>
    <property type="molecule type" value="Genomic_DNA"/>
</dbReference>
<feature type="region of interest" description="Disordered" evidence="1">
    <location>
        <begin position="578"/>
        <end position="649"/>
    </location>
</feature>
<keyword evidence="2" id="KW-0732">Signal</keyword>
<evidence type="ECO:0000313" key="3">
    <source>
        <dbReference type="EMBL" id="ACK49220.1"/>
    </source>
</evidence>
<dbReference type="PANTHER" id="PTHR48148">
    <property type="entry name" value="KERATINOCYTE PROLINE-RICH PROTEIN"/>
    <property type="match status" value="1"/>
</dbReference>
<keyword evidence="4" id="KW-1185">Reference proteome</keyword>
<dbReference type="STRING" id="395965.Msil_0240"/>
<feature type="compositionally biased region" description="Acidic residues" evidence="1">
    <location>
        <begin position="1127"/>
        <end position="1137"/>
    </location>
</feature>
<reference evidence="3 4" key="1">
    <citation type="journal article" date="2010" name="J. Bacteriol.">
        <title>Complete genome sequence of the aerobic facultative methanotroph Methylocella silvestris BL2.</title>
        <authorList>
            <person name="Chen Y."/>
            <person name="Crombie A."/>
            <person name="Rahman M.T."/>
            <person name="Dedysh S.N."/>
            <person name="Liesack W."/>
            <person name="Stott M.B."/>
            <person name="Alam M."/>
            <person name="Theisen A.R."/>
            <person name="Murrell J.C."/>
            <person name="Dunfield P.F."/>
        </authorList>
    </citation>
    <scope>NUCLEOTIDE SEQUENCE [LARGE SCALE GENOMIC DNA]</scope>
    <source>
        <strain evidence="4">DSM 15510 / CIP 108128 / LMG 27833 / NCIMB 13906 / BL2</strain>
    </source>
</reference>
<dbReference type="HOGENOM" id="CLU_237808_0_0_5"/>
<dbReference type="Proteomes" id="UP000002257">
    <property type="component" value="Chromosome"/>
</dbReference>